<dbReference type="Pfam" id="PF04857">
    <property type="entry name" value="CAF1"/>
    <property type="match status" value="1"/>
</dbReference>
<dbReference type="Gene3D" id="3.30.420.10">
    <property type="entry name" value="Ribonuclease H-like superfamily/Ribonuclease H"/>
    <property type="match status" value="1"/>
</dbReference>
<evidence type="ECO:0000256" key="1">
    <source>
        <dbReference type="ARBA" id="ARBA00001968"/>
    </source>
</evidence>
<reference evidence="3" key="1">
    <citation type="journal article" date="2017" name="Nature">
        <title>The genome of Chenopodium quinoa.</title>
        <authorList>
            <person name="Jarvis D.E."/>
            <person name="Ho Y.S."/>
            <person name="Lightfoot D.J."/>
            <person name="Schmoeckel S.M."/>
            <person name="Li B."/>
            <person name="Borm T.J.A."/>
            <person name="Ohyanagi H."/>
            <person name="Mineta K."/>
            <person name="Michell C.T."/>
            <person name="Saber N."/>
            <person name="Kharbatia N.M."/>
            <person name="Rupper R.R."/>
            <person name="Sharp A.R."/>
            <person name="Dally N."/>
            <person name="Boughton B.A."/>
            <person name="Woo Y.H."/>
            <person name="Gao G."/>
            <person name="Schijlen E.G.W.M."/>
            <person name="Guo X."/>
            <person name="Momin A.A."/>
            <person name="Negrao S."/>
            <person name="Al-Babili S."/>
            <person name="Gehring C."/>
            <person name="Roessner U."/>
            <person name="Jung C."/>
            <person name="Murphy K."/>
            <person name="Arold S.T."/>
            <person name="Gojobori T."/>
            <person name="van der Linden C.G."/>
            <person name="van Loo E.N."/>
            <person name="Jellen E.N."/>
            <person name="Maughan P.J."/>
            <person name="Tester M."/>
        </authorList>
    </citation>
    <scope>NUCLEOTIDE SEQUENCE [LARGE SCALE GENOMIC DNA]</scope>
    <source>
        <strain evidence="3">cv. PI 614886</strain>
    </source>
</reference>
<dbReference type="InterPro" id="IPR051181">
    <property type="entry name" value="CAF1_poly(A)_ribonucleases"/>
</dbReference>
<dbReference type="GO" id="GO:0003723">
    <property type="term" value="F:RNA binding"/>
    <property type="evidence" value="ECO:0007669"/>
    <property type="project" value="TreeGrafter"/>
</dbReference>
<dbReference type="InterPro" id="IPR036397">
    <property type="entry name" value="RNaseH_sf"/>
</dbReference>
<proteinExistence type="inferred from homology"/>
<organism evidence="3 4">
    <name type="scientific">Chenopodium quinoa</name>
    <name type="common">Quinoa</name>
    <dbReference type="NCBI Taxonomy" id="63459"/>
    <lineage>
        <taxon>Eukaryota</taxon>
        <taxon>Viridiplantae</taxon>
        <taxon>Streptophyta</taxon>
        <taxon>Embryophyta</taxon>
        <taxon>Tracheophyta</taxon>
        <taxon>Spermatophyta</taxon>
        <taxon>Magnoliopsida</taxon>
        <taxon>eudicotyledons</taxon>
        <taxon>Gunneridae</taxon>
        <taxon>Pentapetalae</taxon>
        <taxon>Caryophyllales</taxon>
        <taxon>Chenopodiaceae</taxon>
        <taxon>Chenopodioideae</taxon>
        <taxon>Atripliceae</taxon>
        <taxon>Chenopodium</taxon>
    </lineage>
</organism>
<dbReference type="InterPro" id="IPR006941">
    <property type="entry name" value="RNase_CAF1"/>
</dbReference>
<sequence length="548" mass="61706">MMKKRLFCSQASIQIENTVKNTNLSKKWRIKQVKKSNFSQVLEEMKPHISNSDFIAVSLQKTGSYSSPWQRVLPFDTPEIAYLKAKRSSENFQLLQFAICPFTLRASKLTAYPYNFHLFPRDELKFGVPSYTFACQTSYLTSMARLGFDFNSCIYDGISYVSRAQESSMKRHSGNSMLRANAVQALPATSVADAVYIERIRSRIKTWKSACKDSKRLQEDPLVKALRKVVLGEHGSRPCLDVDVCSERQVQLVLELMKEHSDDIVPLLIPTKRGGIQGLRMVLTSSKEDKILFEKELQDLEEGQVKNIRGFREVIDLISASGKPVIAHNSLDGTPDEMNEGKIHGHNVLQISHLFAKLYSIVKRGQQHINEDNSLVLKNFANIFDPCSSPLENFDEDVRISSGSMIRLSCDDIVFLWGFRSGLSAGDLKTLLCRSHEAFSAEFDVKLVDKSCAVVAFRQPGLAGAFINAMGSGGACHEGLMELIAEGLRSANYETYKCVCNMSKWDSNLADSLDQVMMSADQFPVDSYERSPYEIWWDDNTVLNLDDV</sequence>
<dbReference type="OMA" id="SRVKHWK"/>
<comment type="similarity">
    <text evidence="2">Belongs to the CAF1 family.</text>
</comment>
<dbReference type="InterPro" id="IPR012337">
    <property type="entry name" value="RNaseH-like_sf"/>
</dbReference>
<dbReference type="PANTHER" id="PTHR15092:SF42">
    <property type="entry name" value="POLY(A)-SPECIFIC RIBONUCLEASE PARN-LIKE"/>
    <property type="match status" value="1"/>
</dbReference>
<dbReference type="PANTHER" id="PTHR15092">
    <property type="entry name" value="POLY A -SPECIFIC RIBONUCLEASE/TARGET OF EGR1, MEMBER 1"/>
    <property type="match status" value="1"/>
</dbReference>
<evidence type="ECO:0000313" key="4">
    <source>
        <dbReference type="Proteomes" id="UP000596660"/>
    </source>
</evidence>
<keyword evidence="4" id="KW-1185">Reference proteome</keyword>
<dbReference type="Gramene" id="AUR62008078-RA">
    <property type="protein sequence ID" value="AUR62008078-RA:cds"/>
    <property type="gene ID" value="AUR62008078"/>
</dbReference>
<dbReference type="AlphaFoldDB" id="A0A803L889"/>
<name>A0A803L889_CHEQI</name>
<dbReference type="SUPFAM" id="SSF53098">
    <property type="entry name" value="Ribonuclease H-like"/>
    <property type="match status" value="1"/>
</dbReference>
<comment type="cofactor">
    <cofactor evidence="1">
        <name>a divalent metal cation</name>
        <dbReference type="ChEBI" id="CHEBI:60240"/>
    </cofactor>
</comment>
<dbReference type="GO" id="GO:0000175">
    <property type="term" value="F:3'-5'-RNA exonuclease activity"/>
    <property type="evidence" value="ECO:0007669"/>
    <property type="project" value="TreeGrafter"/>
</dbReference>
<evidence type="ECO:0000256" key="2">
    <source>
        <dbReference type="ARBA" id="ARBA00008372"/>
    </source>
</evidence>
<dbReference type="EnsemblPlants" id="AUR62008078-RA">
    <property type="protein sequence ID" value="AUR62008078-RA:cds"/>
    <property type="gene ID" value="AUR62008078"/>
</dbReference>
<reference evidence="3" key="2">
    <citation type="submission" date="2021-03" db="UniProtKB">
        <authorList>
            <consortium name="EnsemblPlants"/>
        </authorList>
    </citation>
    <scope>IDENTIFICATION</scope>
</reference>
<protein>
    <submittedName>
        <fullName evidence="3">Uncharacterized protein</fullName>
    </submittedName>
</protein>
<dbReference type="Proteomes" id="UP000596660">
    <property type="component" value="Unplaced"/>
</dbReference>
<accession>A0A803L889</accession>
<evidence type="ECO:0000313" key="3">
    <source>
        <dbReference type="EnsemblPlants" id="AUR62008078-RA:cds"/>
    </source>
</evidence>